<comment type="caution">
    <text evidence="2">The sequence shown here is derived from an EMBL/GenBank/DDBJ whole genome shotgun (WGS) entry which is preliminary data.</text>
</comment>
<evidence type="ECO:0000259" key="1">
    <source>
        <dbReference type="Pfam" id="PF01965"/>
    </source>
</evidence>
<gene>
    <name evidence="2" type="ORF">OCV77_04425</name>
</gene>
<keyword evidence="3" id="KW-1185">Reference proteome</keyword>
<dbReference type="NCBIfam" id="TIGR01383">
    <property type="entry name" value="not_thiJ"/>
    <property type="match status" value="1"/>
</dbReference>
<dbReference type="Proteomes" id="UP001652432">
    <property type="component" value="Unassembled WGS sequence"/>
</dbReference>
<reference evidence="2 3" key="1">
    <citation type="journal article" date="2021" name="ISME Commun">
        <title>Automated analysis of genomic sequences facilitates high-throughput and comprehensive description of bacteria.</title>
        <authorList>
            <person name="Hitch T.C.A."/>
        </authorList>
    </citation>
    <scope>NUCLEOTIDE SEQUENCE [LARGE SCALE GENOMIC DNA]</scope>
    <source>
        <strain evidence="2 3">Sanger_18</strain>
    </source>
</reference>
<evidence type="ECO:0000313" key="2">
    <source>
        <dbReference type="EMBL" id="MCU6743754.1"/>
    </source>
</evidence>
<name>A0ABT2T1X3_9FIRM</name>
<dbReference type="RefSeq" id="WP_262573670.1">
    <property type="nucleotide sequence ID" value="NZ_JAOQKJ010000003.1"/>
</dbReference>
<evidence type="ECO:0000313" key="3">
    <source>
        <dbReference type="Proteomes" id="UP001652432"/>
    </source>
</evidence>
<dbReference type="SUPFAM" id="SSF52317">
    <property type="entry name" value="Class I glutamine amidotransferase-like"/>
    <property type="match status" value="1"/>
</dbReference>
<dbReference type="PANTHER" id="PTHR48094">
    <property type="entry name" value="PROTEIN/NUCLEIC ACID DEGLYCASE DJ-1-RELATED"/>
    <property type="match status" value="1"/>
</dbReference>
<dbReference type="EMBL" id="JAOQKJ010000003">
    <property type="protein sequence ID" value="MCU6743754.1"/>
    <property type="molecule type" value="Genomic_DNA"/>
</dbReference>
<dbReference type="InterPro" id="IPR050325">
    <property type="entry name" value="Prot/Nucl_acid_deglycase"/>
</dbReference>
<dbReference type="InterPro" id="IPR029062">
    <property type="entry name" value="Class_I_gatase-like"/>
</dbReference>
<dbReference type="Gene3D" id="3.40.50.880">
    <property type="match status" value="1"/>
</dbReference>
<proteinExistence type="predicted"/>
<sequence length="183" mass="19542">MNRIGVFFAEGYEEIEALTVVDLLRRADIRVDMVSITAEKTVKGSHGIAVGMDQVLSEADFGAFDGIVLPGGMPGTKNLEHCEELMKQVDAFMKDGKLVCAICAAPSILGHRGHLQGRKATVYPGMEGELTGAEWVADKAVTDGNIITARGMGCAIAFGLAIIEKLKGEQAADEMAQKVVYQL</sequence>
<accession>A0ABT2T1X3</accession>
<dbReference type="Pfam" id="PF01965">
    <property type="entry name" value="DJ-1_PfpI"/>
    <property type="match status" value="1"/>
</dbReference>
<feature type="domain" description="DJ-1/PfpI" evidence="1">
    <location>
        <begin position="3"/>
        <end position="164"/>
    </location>
</feature>
<protein>
    <submittedName>
        <fullName evidence="2">DJ-1/PfpI family protein</fullName>
    </submittedName>
</protein>
<dbReference type="InterPro" id="IPR006287">
    <property type="entry name" value="DJ-1"/>
</dbReference>
<dbReference type="InterPro" id="IPR002818">
    <property type="entry name" value="DJ-1/PfpI"/>
</dbReference>
<dbReference type="PANTHER" id="PTHR48094:SF12">
    <property type="entry name" value="PARKINSON DISEASE PROTEIN 7 HOMOLOG"/>
    <property type="match status" value="1"/>
</dbReference>
<organism evidence="2 3">
    <name type="scientific">Suilimivivens aceti</name>
    <dbReference type="NCBI Taxonomy" id="2981774"/>
    <lineage>
        <taxon>Bacteria</taxon>
        <taxon>Bacillati</taxon>
        <taxon>Bacillota</taxon>
        <taxon>Clostridia</taxon>
        <taxon>Lachnospirales</taxon>
        <taxon>Lachnospiraceae</taxon>
        <taxon>Suilimivivens</taxon>
    </lineage>
</organism>
<dbReference type="CDD" id="cd03135">
    <property type="entry name" value="GATase1_DJ-1"/>
    <property type="match status" value="1"/>
</dbReference>